<dbReference type="InterPro" id="IPR002110">
    <property type="entry name" value="Ankyrin_rpt"/>
</dbReference>
<dbReference type="PROSITE" id="PS50088">
    <property type="entry name" value="ANK_REPEAT"/>
    <property type="match status" value="1"/>
</dbReference>
<proteinExistence type="predicted"/>
<dbReference type="SUPFAM" id="SSF48403">
    <property type="entry name" value="Ankyrin repeat"/>
    <property type="match status" value="1"/>
</dbReference>
<evidence type="ECO:0000313" key="2">
    <source>
        <dbReference type="EMBL" id="PMD27064.1"/>
    </source>
</evidence>
<protein>
    <submittedName>
        <fullName evidence="2">Uncharacterized protein</fullName>
    </submittedName>
</protein>
<dbReference type="AlphaFoldDB" id="A0A2J6QLD0"/>
<organism evidence="2 3">
    <name type="scientific">Hyaloscypha hepaticicola</name>
    <dbReference type="NCBI Taxonomy" id="2082293"/>
    <lineage>
        <taxon>Eukaryota</taxon>
        <taxon>Fungi</taxon>
        <taxon>Dikarya</taxon>
        <taxon>Ascomycota</taxon>
        <taxon>Pezizomycotina</taxon>
        <taxon>Leotiomycetes</taxon>
        <taxon>Helotiales</taxon>
        <taxon>Hyaloscyphaceae</taxon>
        <taxon>Hyaloscypha</taxon>
    </lineage>
</organism>
<evidence type="ECO:0000313" key="3">
    <source>
        <dbReference type="Proteomes" id="UP000235672"/>
    </source>
</evidence>
<keyword evidence="1" id="KW-0040">ANK repeat</keyword>
<feature type="repeat" description="ANK" evidence="1">
    <location>
        <begin position="59"/>
        <end position="91"/>
    </location>
</feature>
<accession>A0A2J6QLD0</accession>
<name>A0A2J6QLD0_9HELO</name>
<dbReference type="Proteomes" id="UP000235672">
    <property type="component" value="Unassembled WGS sequence"/>
</dbReference>
<dbReference type="Gene3D" id="1.25.40.20">
    <property type="entry name" value="Ankyrin repeat-containing domain"/>
    <property type="match status" value="1"/>
</dbReference>
<gene>
    <name evidence="2" type="ORF">NA56DRAFT_697218</name>
</gene>
<dbReference type="OrthoDB" id="1577640at2759"/>
<dbReference type="InterPro" id="IPR036770">
    <property type="entry name" value="Ankyrin_rpt-contain_sf"/>
</dbReference>
<keyword evidence="3" id="KW-1185">Reference proteome</keyword>
<evidence type="ECO:0000256" key="1">
    <source>
        <dbReference type="PROSITE-ProRule" id="PRU00023"/>
    </source>
</evidence>
<dbReference type="EMBL" id="KZ613466">
    <property type="protein sequence ID" value="PMD27064.1"/>
    <property type="molecule type" value="Genomic_DNA"/>
</dbReference>
<reference evidence="2 3" key="1">
    <citation type="submission" date="2016-05" db="EMBL/GenBank/DDBJ databases">
        <title>A degradative enzymes factory behind the ericoid mycorrhizal symbiosis.</title>
        <authorList>
            <consortium name="DOE Joint Genome Institute"/>
            <person name="Martino E."/>
            <person name="Morin E."/>
            <person name="Grelet G."/>
            <person name="Kuo A."/>
            <person name="Kohler A."/>
            <person name="Daghino S."/>
            <person name="Barry K."/>
            <person name="Choi C."/>
            <person name="Cichocki N."/>
            <person name="Clum A."/>
            <person name="Copeland A."/>
            <person name="Hainaut M."/>
            <person name="Haridas S."/>
            <person name="Labutti K."/>
            <person name="Lindquist E."/>
            <person name="Lipzen A."/>
            <person name="Khouja H.-R."/>
            <person name="Murat C."/>
            <person name="Ohm R."/>
            <person name="Olson A."/>
            <person name="Spatafora J."/>
            <person name="Veneault-Fourrey C."/>
            <person name="Henrissat B."/>
            <person name="Grigoriev I."/>
            <person name="Martin F."/>
            <person name="Perotto S."/>
        </authorList>
    </citation>
    <scope>NUCLEOTIDE SEQUENCE [LARGE SCALE GENOMIC DNA]</scope>
    <source>
        <strain evidence="2 3">UAMH 7357</strain>
    </source>
</reference>
<sequence>MVSYKFKISTALFSNLSITFPGAFGLVTILGKLVCDSPDLVEFKFGDMNSAPVDSKDEVSWTPLAYAIGDHHIKVVNYLLSQQADSNATSSKGVSLLRLAKDHKFDEHRLP</sequence>